<dbReference type="InterPro" id="IPR019786">
    <property type="entry name" value="Zinc_finger_PHD-type_CS"/>
</dbReference>
<evidence type="ECO:0000256" key="16">
    <source>
        <dbReference type="PROSITE-ProRule" id="PRU00146"/>
    </source>
</evidence>
<evidence type="ECO:0000256" key="7">
    <source>
        <dbReference type="ARBA" id="ARBA00022771"/>
    </source>
</evidence>
<keyword evidence="9 20" id="KW-0560">Oxidoreductase</keyword>
<dbReference type="CDD" id="cd15517">
    <property type="entry name" value="PHD_TCF19_like"/>
    <property type="match status" value="1"/>
</dbReference>
<dbReference type="Gene3D" id="2.60.120.650">
    <property type="entry name" value="Cupin"/>
    <property type="match status" value="1"/>
</dbReference>
<evidence type="ECO:0000256" key="15">
    <source>
        <dbReference type="ARBA" id="ARBA00047915"/>
    </source>
</evidence>
<keyword evidence="11" id="KW-0805">Transcription regulation</keyword>
<evidence type="ECO:0000256" key="14">
    <source>
        <dbReference type="ARBA" id="ARBA00031083"/>
    </source>
</evidence>
<dbReference type="GO" id="GO:0140680">
    <property type="term" value="F:histone H3K36me/H3K36me2 demethylase activity"/>
    <property type="evidence" value="ECO:0007669"/>
    <property type="project" value="UniProtKB-EC"/>
</dbReference>
<keyword evidence="12" id="KW-0804">Transcription</keyword>
<comment type="catalytic activity">
    <reaction evidence="15">
        <text>N(6),N(6)-dimethyl-L-lysyl(36)-[histone H3] + 2 2-oxoglutarate + 2 O2 = L-lysyl(36)-[histone H3] + 2 formaldehyde + 2 succinate + 2 CO2</text>
        <dbReference type="Rhea" id="RHEA:42032"/>
        <dbReference type="Rhea" id="RHEA-COMP:9785"/>
        <dbReference type="Rhea" id="RHEA-COMP:9787"/>
        <dbReference type="ChEBI" id="CHEBI:15379"/>
        <dbReference type="ChEBI" id="CHEBI:16526"/>
        <dbReference type="ChEBI" id="CHEBI:16810"/>
        <dbReference type="ChEBI" id="CHEBI:16842"/>
        <dbReference type="ChEBI" id="CHEBI:29969"/>
        <dbReference type="ChEBI" id="CHEBI:30031"/>
        <dbReference type="ChEBI" id="CHEBI:61976"/>
        <dbReference type="EC" id="1.14.11.27"/>
    </reaction>
</comment>
<evidence type="ECO:0000256" key="3">
    <source>
        <dbReference type="ARBA" id="ARBA00008037"/>
    </source>
</evidence>
<dbReference type="SMART" id="SM00249">
    <property type="entry name" value="PHD"/>
    <property type="match status" value="1"/>
</dbReference>
<feature type="domain" description="JmjC" evidence="19">
    <location>
        <begin position="250"/>
        <end position="395"/>
    </location>
</feature>
<evidence type="ECO:0000313" key="21">
    <source>
        <dbReference type="Proteomes" id="UP001217582"/>
    </source>
</evidence>
<feature type="domain" description="PHD-type" evidence="18">
    <location>
        <begin position="18"/>
        <end position="72"/>
    </location>
</feature>
<dbReference type="SUPFAM" id="SSF57903">
    <property type="entry name" value="FYVE/PHD zinc finger"/>
    <property type="match status" value="1"/>
</dbReference>
<reference evidence="20 21" key="1">
    <citation type="submission" date="2023-03" db="EMBL/GenBank/DDBJ databases">
        <title>Mating type loci evolution in Malassezia.</title>
        <authorList>
            <person name="Coelho M.A."/>
        </authorList>
    </citation>
    <scope>NUCLEOTIDE SEQUENCE [LARGE SCALE GENOMIC DNA]</scope>
    <source>
        <strain evidence="20 21">CBS 13387</strain>
    </source>
</reference>
<keyword evidence="7 16" id="KW-0863">Zinc-finger</keyword>
<dbReference type="PANTHER" id="PTHR23123">
    <property type="entry name" value="PHD/F-BOX CONTAINING PROTEIN"/>
    <property type="match status" value="1"/>
</dbReference>
<dbReference type="PROSITE" id="PS01359">
    <property type="entry name" value="ZF_PHD_1"/>
    <property type="match status" value="1"/>
</dbReference>
<evidence type="ECO:0000256" key="1">
    <source>
        <dbReference type="ARBA" id="ARBA00001954"/>
    </source>
</evidence>
<evidence type="ECO:0000256" key="2">
    <source>
        <dbReference type="ARBA" id="ARBA00004123"/>
    </source>
</evidence>
<evidence type="ECO:0000256" key="4">
    <source>
        <dbReference type="ARBA" id="ARBA00013246"/>
    </source>
</evidence>
<evidence type="ECO:0000256" key="6">
    <source>
        <dbReference type="ARBA" id="ARBA00022723"/>
    </source>
</evidence>
<comment type="similarity">
    <text evidence="3">Belongs to the JHDM1 histone demethylase family.</text>
</comment>
<feature type="compositionally biased region" description="Basic residues" evidence="17">
    <location>
        <begin position="80"/>
        <end position="90"/>
    </location>
</feature>
<evidence type="ECO:0000256" key="10">
    <source>
        <dbReference type="ARBA" id="ARBA00023004"/>
    </source>
</evidence>
<evidence type="ECO:0000256" key="5">
    <source>
        <dbReference type="ARBA" id="ARBA00015153"/>
    </source>
</evidence>
<proteinExistence type="inferred from homology"/>
<dbReference type="Proteomes" id="UP001217582">
    <property type="component" value="Chromosome 3"/>
</dbReference>
<evidence type="ECO:0000313" key="20">
    <source>
        <dbReference type="EMBL" id="WFD15630.1"/>
    </source>
</evidence>
<evidence type="ECO:0000256" key="17">
    <source>
        <dbReference type="SAM" id="MobiDB-lite"/>
    </source>
</evidence>
<keyword evidence="21" id="KW-1185">Reference proteome</keyword>
<gene>
    <name evidence="20" type="primary">JHD1</name>
    <name evidence="20" type="ORF">MARU1_001652</name>
</gene>
<comment type="cofactor">
    <cofactor evidence="1">
        <name>Fe(2+)</name>
        <dbReference type="ChEBI" id="CHEBI:29033"/>
    </cofactor>
</comment>
<dbReference type="InterPro" id="IPR019787">
    <property type="entry name" value="Znf_PHD-finger"/>
</dbReference>
<evidence type="ECO:0000256" key="12">
    <source>
        <dbReference type="ARBA" id="ARBA00023163"/>
    </source>
</evidence>
<organism evidence="20 21">
    <name type="scientific">Malassezia arunalokei</name>
    <dbReference type="NCBI Taxonomy" id="1514897"/>
    <lineage>
        <taxon>Eukaryota</taxon>
        <taxon>Fungi</taxon>
        <taxon>Dikarya</taxon>
        <taxon>Basidiomycota</taxon>
        <taxon>Ustilaginomycotina</taxon>
        <taxon>Malasseziomycetes</taxon>
        <taxon>Malasseziales</taxon>
        <taxon>Malasseziaceae</taxon>
        <taxon>Malassezia</taxon>
    </lineage>
</organism>
<keyword evidence="13" id="KW-0539">Nucleus</keyword>
<name>A0AAJ5YYR9_9BASI</name>
<dbReference type="PROSITE" id="PS51184">
    <property type="entry name" value="JMJC"/>
    <property type="match status" value="1"/>
</dbReference>
<dbReference type="SUPFAM" id="SSF51197">
    <property type="entry name" value="Clavaminate synthase-like"/>
    <property type="match status" value="1"/>
</dbReference>
<dbReference type="SMART" id="SM00558">
    <property type="entry name" value="JmjC"/>
    <property type="match status" value="1"/>
</dbReference>
<dbReference type="PROSITE" id="PS50016">
    <property type="entry name" value="ZF_PHD_2"/>
    <property type="match status" value="1"/>
</dbReference>
<dbReference type="EMBL" id="CP119918">
    <property type="protein sequence ID" value="WFD15630.1"/>
    <property type="molecule type" value="Genomic_DNA"/>
</dbReference>
<keyword evidence="8" id="KW-0862">Zinc</keyword>
<dbReference type="InterPro" id="IPR050690">
    <property type="entry name" value="JHDM1_Histone_Demethylase"/>
</dbReference>
<dbReference type="InterPro" id="IPR003347">
    <property type="entry name" value="JmjC_dom"/>
</dbReference>
<dbReference type="EC" id="1.14.11.27" evidence="4"/>
<dbReference type="Pfam" id="PF02373">
    <property type="entry name" value="JmjC"/>
    <property type="match status" value="1"/>
</dbReference>
<accession>A0AAJ5YYR9</accession>
<dbReference type="GO" id="GO:0005634">
    <property type="term" value="C:nucleus"/>
    <property type="evidence" value="ECO:0007669"/>
    <property type="project" value="UniProtKB-SubCell"/>
</dbReference>
<feature type="region of interest" description="Disordered" evidence="17">
    <location>
        <begin position="80"/>
        <end position="101"/>
    </location>
</feature>
<evidence type="ECO:0000256" key="13">
    <source>
        <dbReference type="ARBA" id="ARBA00023242"/>
    </source>
</evidence>
<evidence type="ECO:0000256" key="9">
    <source>
        <dbReference type="ARBA" id="ARBA00023002"/>
    </source>
</evidence>
<evidence type="ECO:0000259" key="19">
    <source>
        <dbReference type="PROSITE" id="PS51184"/>
    </source>
</evidence>
<evidence type="ECO:0000259" key="18">
    <source>
        <dbReference type="PROSITE" id="PS50016"/>
    </source>
</evidence>
<evidence type="ECO:0000256" key="11">
    <source>
        <dbReference type="ARBA" id="ARBA00023015"/>
    </source>
</evidence>
<keyword evidence="6" id="KW-0479">Metal-binding</keyword>
<sequence>MKSGAAGPGRGVPHDMRDELCPACTESDSDHQNDVDTWIACSHCGTWYHVVCVRLTNWDDYDKWYCKTCRDSLPLEPKMRAPRRRSHRARPVTDYAAVQEGKPSDPIGRWTTLLAQYKDWPVRVSRVEGSTWTSQWLSTSLEPLISPTLVPVPTTQDLENPASHIPGMRMPPRHTTIRDVAQLVGPDTHVEVIDVRTQMSSRAWTLSMWADYFETPVAKREKLLNVISLEITGTAMQRMIEAPAMVRENDWVERDWPMHRRPCHADDEARKWPKVQRYVLMGVQGAFTDFHIDFAGTWVYYHVVWGHKMFLFAPPTSANLASYKAWTLSAQQESEWLGDRLQQLTKVEIRTGETMLIPPGWIHAVYTYQDTLVIGGNFLTDHDVAMHWRIEQMEAATHVPRKFRFPHLVRLAWYVAYAWHKRLSHGTSAPPPRIMEGIAQLCKRLELDVVKMETLPSASKGYKAAWDAVPRDVIRDPRALLQELQAHCKSRNVPHKRQRRYYER</sequence>
<dbReference type="InterPro" id="IPR011011">
    <property type="entry name" value="Znf_FYVE_PHD"/>
</dbReference>
<evidence type="ECO:0000256" key="8">
    <source>
        <dbReference type="ARBA" id="ARBA00022833"/>
    </source>
</evidence>
<dbReference type="AlphaFoldDB" id="A0AAJ5YYR9"/>
<comment type="subcellular location">
    <subcellularLocation>
        <location evidence="2">Nucleus</location>
    </subcellularLocation>
</comment>
<keyword evidence="10" id="KW-0408">Iron</keyword>
<dbReference type="GO" id="GO:0008270">
    <property type="term" value="F:zinc ion binding"/>
    <property type="evidence" value="ECO:0007669"/>
    <property type="project" value="UniProtKB-KW"/>
</dbReference>
<protein>
    <recommendedName>
        <fullName evidence="5">JmjC domain-containing histone demethylation protein 1</fullName>
        <ecNumber evidence="4">1.14.11.27</ecNumber>
    </recommendedName>
    <alternativeName>
        <fullName evidence="14">[Histone-H3]-lysine-36 demethylase 1</fullName>
    </alternativeName>
</protein>
<dbReference type="InterPro" id="IPR001965">
    <property type="entry name" value="Znf_PHD"/>
</dbReference>